<evidence type="ECO:0000256" key="1">
    <source>
        <dbReference type="SAM" id="Phobius"/>
    </source>
</evidence>
<dbReference type="AlphaFoldDB" id="A0A811LPH1"/>
<keyword evidence="1" id="KW-0812">Transmembrane</keyword>
<accession>A0A811LPH1</accession>
<keyword evidence="3" id="KW-1185">Reference proteome</keyword>
<protein>
    <submittedName>
        <fullName evidence="2">Uncharacterized protein</fullName>
    </submittedName>
</protein>
<evidence type="ECO:0000313" key="2">
    <source>
        <dbReference type="EMBL" id="CAD5229062.1"/>
    </source>
</evidence>
<dbReference type="Proteomes" id="UP000783686">
    <property type="component" value="Unassembled WGS sequence"/>
</dbReference>
<keyword evidence="1" id="KW-1133">Transmembrane helix</keyword>
<dbReference type="Proteomes" id="UP000614601">
    <property type="component" value="Unassembled WGS sequence"/>
</dbReference>
<feature type="transmembrane region" description="Helical" evidence="1">
    <location>
        <begin position="22"/>
        <end position="48"/>
    </location>
</feature>
<name>A0A811LPH1_9BILA</name>
<gene>
    <name evidence="2" type="ORF">BOKJ2_LOCUS13121</name>
</gene>
<evidence type="ECO:0000313" key="3">
    <source>
        <dbReference type="Proteomes" id="UP000614601"/>
    </source>
</evidence>
<dbReference type="EMBL" id="CAJFDH010000006">
    <property type="protein sequence ID" value="CAD5229062.1"/>
    <property type="molecule type" value="Genomic_DNA"/>
</dbReference>
<sequence>MGDFIVEETLCRKDLKVSGNNAIVITGIIVVVLSTLLAFVNSLVFHFVKKSLTEHSENLVEQTHNIMDAVMVCMLPRSLMAKLRGEKSSKPGSVSKESVAT</sequence>
<dbReference type="EMBL" id="CAJFCW020000006">
    <property type="protein sequence ID" value="CAG9125658.1"/>
    <property type="molecule type" value="Genomic_DNA"/>
</dbReference>
<reference evidence="2" key="1">
    <citation type="submission" date="2020-09" db="EMBL/GenBank/DDBJ databases">
        <authorList>
            <person name="Kikuchi T."/>
        </authorList>
    </citation>
    <scope>NUCLEOTIDE SEQUENCE</scope>
    <source>
        <strain evidence="2">SH1</strain>
    </source>
</reference>
<organism evidence="2 3">
    <name type="scientific">Bursaphelenchus okinawaensis</name>
    <dbReference type="NCBI Taxonomy" id="465554"/>
    <lineage>
        <taxon>Eukaryota</taxon>
        <taxon>Metazoa</taxon>
        <taxon>Ecdysozoa</taxon>
        <taxon>Nematoda</taxon>
        <taxon>Chromadorea</taxon>
        <taxon>Rhabditida</taxon>
        <taxon>Tylenchina</taxon>
        <taxon>Tylenchomorpha</taxon>
        <taxon>Aphelenchoidea</taxon>
        <taxon>Aphelenchoididae</taxon>
        <taxon>Bursaphelenchus</taxon>
    </lineage>
</organism>
<keyword evidence="1" id="KW-0472">Membrane</keyword>
<comment type="caution">
    <text evidence="2">The sequence shown here is derived from an EMBL/GenBank/DDBJ whole genome shotgun (WGS) entry which is preliminary data.</text>
</comment>
<dbReference type="OrthoDB" id="10486822at2759"/>
<proteinExistence type="predicted"/>